<feature type="transmembrane region" description="Helical" evidence="2">
    <location>
        <begin position="12"/>
        <end position="30"/>
    </location>
</feature>
<dbReference type="PANTHER" id="PTHR34300">
    <property type="entry name" value="QUEUOSINE PRECURSOR TRANSPORTER-RELATED"/>
    <property type="match status" value="1"/>
</dbReference>
<dbReference type="Proteomes" id="UP000002200">
    <property type="component" value="Chromosome"/>
</dbReference>
<feature type="transmembrane region" description="Helical" evidence="2">
    <location>
        <begin position="36"/>
        <end position="58"/>
    </location>
</feature>
<dbReference type="HOGENOM" id="CLU_075503_1_0_11"/>
<proteinExistence type="predicted"/>
<protein>
    <recommendedName>
        <fullName evidence="1">Queuosine precursor transporter</fullName>
    </recommendedName>
</protein>
<dbReference type="Pfam" id="PF02592">
    <property type="entry name" value="Vut_1"/>
    <property type="match status" value="1"/>
</dbReference>
<evidence type="ECO:0000256" key="1">
    <source>
        <dbReference type="NCBIfam" id="TIGR00697"/>
    </source>
</evidence>
<dbReference type="KEGG" id="twh:TWT_155"/>
<keyword evidence="4" id="KW-1185">Reference proteome</keyword>
<dbReference type="AlphaFoldDB" id="Q83GT9"/>
<feature type="transmembrane region" description="Helical" evidence="2">
    <location>
        <begin position="111"/>
        <end position="133"/>
    </location>
</feature>
<feature type="transmembrane region" description="Helical" evidence="2">
    <location>
        <begin position="180"/>
        <end position="209"/>
    </location>
</feature>
<gene>
    <name evidence="3" type="ordered locus">TWT_155</name>
</gene>
<feature type="transmembrane region" description="Helical" evidence="2">
    <location>
        <begin position="70"/>
        <end position="91"/>
    </location>
</feature>
<accession>Q83GT9</accession>
<organism evidence="3 4">
    <name type="scientific">Tropheryma whipplei (strain Twist)</name>
    <name type="common">Whipple's bacillus</name>
    <dbReference type="NCBI Taxonomy" id="203267"/>
    <lineage>
        <taxon>Bacteria</taxon>
        <taxon>Bacillati</taxon>
        <taxon>Actinomycetota</taxon>
        <taxon>Actinomycetes</taxon>
        <taxon>Micrococcales</taxon>
        <taxon>Tropherymataceae</taxon>
        <taxon>Tropheryma</taxon>
    </lineage>
</organism>
<name>Q83GT9_TROWT</name>
<dbReference type="PANTHER" id="PTHR34300:SF2">
    <property type="entry name" value="QUEUOSINE PRECURSOR TRANSPORTER-RELATED"/>
    <property type="match status" value="1"/>
</dbReference>
<evidence type="ECO:0000313" key="3">
    <source>
        <dbReference type="EMBL" id="AAO44252.1"/>
    </source>
</evidence>
<keyword evidence="2" id="KW-0472">Membrane</keyword>
<evidence type="ECO:0000256" key="2">
    <source>
        <dbReference type="SAM" id="Phobius"/>
    </source>
</evidence>
<dbReference type="EMBL" id="AE014184">
    <property type="protein sequence ID" value="AAO44252.1"/>
    <property type="molecule type" value="Genomic_DNA"/>
</dbReference>
<evidence type="ECO:0000313" key="4">
    <source>
        <dbReference type="Proteomes" id="UP000002200"/>
    </source>
</evidence>
<keyword evidence="2" id="KW-1133">Transmembrane helix</keyword>
<dbReference type="STRING" id="203267.TWT_155"/>
<reference evidence="3 4" key="1">
    <citation type="journal article" date="2003" name="Genome Res.">
        <title>Tropheryma whipplei twist: a human pathogenic Actinobacteria with a reduced genome.</title>
        <authorList>
            <person name="Raoult D."/>
            <person name="Ogata H."/>
            <person name="Audic S."/>
            <person name="Robert C."/>
            <person name="Suhre K."/>
            <person name="Drancourt M."/>
            <person name="Claverie J.-M."/>
        </authorList>
    </citation>
    <scope>NUCLEOTIDE SEQUENCE [LARGE SCALE GENOMIC DNA]</scope>
    <source>
        <strain evidence="3 4">Twist</strain>
    </source>
</reference>
<dbReference type="eggNOG" id="COG1738">
    <property type="taxonomic scope" value="Bacteria"/>
</dbReference>
<sequence length="211" mass="23067">MQFYKKHADSIYPACTATMAVLVIVANIGASKAVVFGPVLTDGGFFIFPLVYLITDIVTELFSFRKAMNMLFISIILSSLSSLLFFIIVLLPGSVSAAQHQIAMETTLLPAAGIVFASLLSFLVSQATDAFVMSFMKRRFSGRHILFRIMGSGGIGQLPDTIIFCSIAAPLIGITNFDDFLIYTGFGFFYKLCMQYLLSPLGALVIVLLKR</sequence>
<dbReference type="InterPro" id="IPR003744">
    <property type="entry name" value="YhhQ"/>
</dbReference>
<dbReference type="OrthoDB" id="9805479at2"/>
<keyword evidence="2" id="KW-0812">Transmembrane</keyword>
<feature type="transmembrane region" description="Helical" evidence="2">
    <location>
        <begin position="145"/>
        <end position="174"/>
    </location>
</feature>
<dbReference type="NCBIfam" id="TIGR00697">
    <property type="entry name" value="queuosine precursor transporter"/>
    <property type="match status" value="1"/>
</dbReference>